<keyword evidence="8" id="KW-0812">Transmembrane</keyword>
<keyword evidence="4 6" id="KW-0479">Metal-binding</keyword>
<reference evidence="9 10" key="1">
    <citation type="submission" date="2019-06" db="EMBL/GenBank/DDBJ databases">
        <title>Draft genome sequence of the filamentous fungus Phialemoniopsis curvata isolated from diesel fuel.</title>
        <authorList>
            <person name="Varaljay V.A."/>
            <person name="Lyon W.J."/>
            <person name="Crouch A.L."/>
            <person name="Drake C.E."/>
            <person name="Hollomon J.M."/>
            <person name="Nadeau L.J."/>
            <person name="Nunn H.S."/>
            <person name="Stevenson B.S."/>
            <person name="Bojanowski C.L."/>
            <person name="Crookes-Goodson W.J."/>
        </authorList>
    </citation>
    <scope>NUCLEOTIDE SEQUENCE [LARGE SCALE GENOMIC DNA]</scope>
    <source>
        <strain evidence="9 10">D216</strain>
    </source>
</reference>
<keyword evidence="10" id="KW-1185">Reference proteome</keyword>
<comment type="caution">
    <text evidence="9">The sequence shown here is derived from an EMBL/GenBank/DDBJ whole genome shotgun (WGS) entry which is preliminary data.</text>
</comment>
<comment type="cofactor">
    <cofactor evidence="1 6">
        <name>heme</name>
        <dbReference type="ChEBI" id="CHEBI:30413"/>
    </cofactor>
</comment>
<evidence type="ECO:0000313" key="10">
    <source>
        <dbReference type="Proteomes" id="UP000319257"/>
    </source>
</evidence>
<dbReference type="OrthoDB" id="3934656at2759"/>
<dbReference type="RefSeq" id="XP_030999737.1">
    <property type="nucleotide sequence ID" value="XM_031134672.1"/>
</dbReference>
<dbReference type="PRINTS" id="PR00463">
    <property type="entry name" value="EP450I"/>
</dbReference>
<dbReference type="InterPro" id="IPR002401">
    <property type="entry name" value="Cyt_P450_E_grp-I"/>
</dbReference>
<dbReference type="InParanoid" id="A0A507BFA3"/>
<dbReference type="EMBL" id="SKBQ01000123">
    <property type="protein sequence ID" value="TPX18026.1"/>
    <property type="molecule type" value="Genomic_DNA"/>
</dbReference>
<gene>
    <name evidence="9" type="ORF">E0L32_011892</name>
</gene>
<evidence type="ECO:0000256" key="3">
    <source>
        <dbReference type="ARBA" id="ARBA00022617"/>
    </source>
</evidence>
<protein>
    <recommendedName>
        <fullName evidence="11">Cytochrome P450</fullName>
    </recommendedName>
</protein>
<dbReference type="STRING" id="1093900.A0A507BFA3"/>
<dbReference type="InterPro" id="IPR050121">
    <property type="entry name" value="Cytochrome_P450_monoxygenase"/>
</dbReference>
<feature type="binding site" description="axial binding residue" evidence="6">
    <location>
        <position position="468"/>
    </location>
    <ligand>
        <name>heme</name>
        <dbReference type="ChEBI" id="CHEBI:30413"/>
    </ligand>
    <ligandPart>
        <name>Fe</name>
        <dbReference type="ChEBI" id="CHEBI:18248"/>
    </ligandPart>
</feature>
<keyword evidence="5 6" id="KW-0408">Iron</keyword>
<dbReference type="PANTHER" id="PTHR24305:SF232">
    <property type="entry name" value="P450, PUTATIVE (EUROFUNG)-RELATED"/>
    <property type="match status" value="1"/>
</dbReference>
<organism evidence="9 10">
    <name type="scientific">Thyridium curvatum</name>
    <dbReference type="NCBI Taxonomy" id="1093900"/>
    <lineage>
        <taxon>Eukaryota</taxon>
        <taxon>Fungi</taxon>
        <taxon>Dikarya</taxon>
        <taxon>Ascomycota</taxon>
        <taxon>Pezizomycotina</taxon>
        <taxon>Sordariomycetes</taxon>
        <taxon>Sordariomycetidae</taxon>
        <taxon>Thyridiales</taxon>
        <taxon>Thyridiaceae</taxon>
        <taxon>Thyridium</taxon>
    </lineage>
</organism>
<evidence type="ECO:0000256" key="2">
    <source>
        <dbReference type="ARBA" id="ARBA00010617"/>
    </source>
</evidence>
<keyword evidence="8" id="KW-0472">Membrane</keyword>
<dbReference type="Proteomes" id="UP000319257">
    <property type="component" value="Unassembled WGS sequence"/>
</dbReference>
<keyword evidence="7" id="KW-0560">Oxidoreductase</keyword>
<dbReference type="PANTHER" id="PTHR24305">
    <property type="entry name" value="CYTOCHROME P450"/>
    <property type="match status" value="1"/>
</dbReference>
<comment type="similarity">
    <text evidence="2 7">Belongs to the cytochrome P450 family.</text>
</comment>
<feature type="transmembrane region" description="Helical" evidence="8">
    <location>
        <begin position="12"/>
        <end position="34"/>
    </location>
</feature>
<proteinExistence type="inferred from homology"/>
<evidence type="ECO:0008006" key="11">
    <source>
        <dbReference type="Google" id="ProtNLM"/>
    </source>
</evidence>
<evidence type="ECO:0000256" key="5">
    <source>
        <dbReference type="ARBA" id="ARBA00023004"/>
    </source>
</evidence>
<dbReference type="GO" id="GO:0004497">
    <property type="term" value="F:monooxygenase activity"/>
    <property type="evidence" value="ECO:0007669"/>
    <property type="project" value="UniProtKB-KW"/>
</dbReference>
<keyword evidence="7" id="KW-0503">Monooxygenase</keyword>
<accession>A0A507BFA3</accession>
<dbReference type="CDD" id="cd11060">
    <property type="entry name" value="CYP57A1-like"/>
    <property type="match status" value="1"/>
</dbReference>
<dbReference type="InterPro" id="IPR001128">
    <property type="entry name" value="Cyt_P450"/>
</dbReference>
<dbReference type="Pfam" id="PF00067">
    <property type="entry name" value="p450"/>
    <property type="match status" value="1"/>
</dbReference>
<name>A0A507BFA3_9PEZI</name>
<dbReference type="PRINTS" id="PR00385">
    <property type="entry name" value="P450"/>
</dbReference>
<evidence type="ECO:0000256" key="1">
    <source>
        <dbReference type="ARBA" id="ARBA00001971"/>
    </source>
</evidence>
<keyword evidence="3 6" id="KW-0349">Heme</keyword>
<sequence length="521" mass="58926">MSPTLAFLQEKARALGPFYICASVVSLFLVWALVSHFTSPLRRFPGPFWAKWTNLWRMYQLYKQDYQFTIEKLHKKYGPVVQIGPNTLDLDYPELIKTLYGTDGKYKKTEFYHNSSAIVDGKITYHLFSQTDQAEHARMKRPVVKYYSMSNVLSLEGRVDEVLQDFCGHLEKRFIKGGKDCNLGEWIAFYAWDFISSATFSKRFGYMESAYDHDGTIHIADLVADYLGMVGQMPFLDYLLDKNPIKRIGPPNLQNVTRISFGKMVDRLKQQAAGLLDEKPVEERDFLDHFVEAKVKNPDVVDEKLILGYLQVNMLAGADTTAITLRALFHFLMTNPAALRRLEDEVLAAGFDRAGVVPYSAARTLPFLDGAVREAMRLHPGVGMLLERYVPEGGLSLPAGGGFVPAGTGVGINPYVMGRNRSVWGADADEFRPERWLAREGEPEADYQQRLRRMNAADLTFGGGSRICIGRNVATLEIYKVAATLVNRYRILPPAVPSKFVIVSSWFPRQTGLTCRLEKRE</sequence>
<dbReference type="InterPro" id="IPR036396">
    <property type="entry name" value="Cyt_P450_sf"/>
</dbReference>
<keyword evidence="8" id="KW-1133">Transmembrane helix</keyword>
<dbReference type="SUPFAM" id="SSF48264">
    <property type="entry name" value="Cytochrome P450"/>
    <property type="match status" value="1"/>
</dbReference>
<dbReference type="GO" id="GO:0016705">
    <property type="term" value="F:oxidoreductase activity, acting on paired donors, with incorporation or reduction of molecular oxygen"/>
    <property type="evidence" value="ECO:0007669"/>
    <property type="project" value="InterPro"/>
</dbReference>
<evidence type="ECO:0000256" key="6">
    <source>
        <dbReference type="PIRSR" id="PIRSR602401-1"/>
    </source>
</evidence>
<dbReference type="Gene3D" id="1.10.630.10">
    <property type="entry name" value="Cytochrome P450"/>
    <property type="match status" value="1"/>
</dbReference>
<dbReference type="GO" id="GO:0020037">
    <property type="term" value="F:heme binding"/>
    <property type="evidence" value="ECO:0007669"/>
    <property type="project" value="InterPro"/>
</dbReference>
<evidence type="ECO:0000256" key="7">
    <source>
        <dbReference type="RuleBase" id="RU000461"/>
    </source>
</evidence>
<evidence type="ECO:0000256" key="4">
    <source>
        <dbReference type="ARBA" id="ARBA00022723"/>
    </source>
</evidence>
<dbReference type="GO" id="GO:0005506">
    <property type="term" value="F:iron ion binding"/>
    <property type="evidence" value="ECO:0007669"/>
    <property type="project" value="InterPro"/>
</dbReference>
<dbReference type="AlphaFoldDB" id="A0A507BFA3"/>
<dbReference type="PROSITE" id="PS00086">
    <property type="entry name" value="CYTOCHROME_P450"/>
    <property type="match status" value="1"/>
</dbReference>
<dbReference type="InterPro" id="IPR017972">
    <property type="entry name" value="Cyt_P450_CS"/>
</dbReference>
<evidence type="ECO:0000256" key="8">
    <source>
        <dbReference type="SAM" id="Phobius"/>
    </source>
</evidence>
<evidence type="ECO:0000313" key="9">
    <source>
        <dbReference type="EMBL" id="TPX18026.1"/>
    </source>
</evidence>
<dbReference type="GeneID" id="41979339"/>